<name>M6KD66_LEPIR</name>
<organism evidence="1 2">
    <name type="scientific">Leptospira interrogans serovar Pyrogenes str. L0374</name>
    <dbReference type="NCBI Taxonomy" id="1049928"/>
    <lineage>
        <taxon>Bacteria</taxon>
        <taxon>Pseudomonadati</taxon>
        <taxon>Spirochaetota</taxon>
        <taxon>Spirochaetia</taxon>
        <taxon>Leptospirales</taxon>
        <taxon>Leptospiraceae</taxon>
        <taxon>Leptospira</taxon>
    </lineage>
</organism>
<dbReference type="AlphaFoldDB" id="M6KD66"/>
<reference evidence="1 2" key="1">
    <citation type="submission" date="2013-01" db="EMBL/GenBank/DDBJ databases">
        <authorList>
            <person name="Harkins D.M."/>
            <person name="Durkin A.S."/>
            <person name="Brinkac L.M."/>
            <person name="Haft D.H."/>
            <person name="Selengut J.D."/>
            <person name="Sanka R."/>
            <person name="DePew J."/>
            <person name="Purushe J."/>
            <person name="Peacock S.J."/>
            <person name="Thaipadungpanit J."/>
            <person name="Wuthiekanun V.W."/>
            <person name="Day N.P."/>
            <person name="Vinetz J.M."/>
            <person name="Sutton G.G."/>
            <person name="Nierman W.C."/>
            <person name="Fouts D.E."/>
        </authorList>
    </citation>
    <scope>NUCLEOTIDE SEQUENCE [LARGE SCALE GENOMIC DNA]</scope>
    <source>
        <strain evidence="1 2">L0374</strain>
    </source>
</reference>
<protein>
    <submittedName>
        <fullName evidence="1">Uncharacterized protein</fullName>
    </submittedName>
</protein>
<sequence length="78" mass="8855">MNREKMLPKDLDKTDEEVLLGILNGINEVNSMELNHSEVYDPYLAVTAIENANKIMAEYNSHGLSPAELMKRIRKASH</sequence>
<comment type="caution">
    <text evidence="1">The sequence shown here is derived from an EMBL/GenBank/DDBJ whole genome shotgun (WGS) entry which is preliminary data.</text>
</comment>
<gene>
    <name evidence="1" type="ORF">LEP1GSC083_2437</name>
</gene>
<dbReference type="EMBL" id="AHMZ02000110">
    <property type="protein sequence ID" value="EMN29648.1"/>
    <property type="molecule type" value="Genomic_DNA"/>
</dbReference>
<evidence type="ECO:0000313" key="2">
    <source>
        <dbReference type="Proteomes" id="UP000012137"/>
    </source>
</evidence>
<proteinExistence type="predicted"/>
<evidence type="ECO:0000313" key="1">
    <source>
        <dbReference type="EMBL" id="EMN29648.1"/>
    </source>
</evidence>
<accession>M6KD66</accession>
<dbReference type="Proteomes" id="UP000012137">
    <property type="component" value="Unassembled WGS sequence"/>
</dbReference>